<gene>
    <name evidence="1" type="ORF">IHE45_20G067500</name>
</gene>
<protein>
    <submittedName>
        <fullName evidence="1">TPR-like protein</fullName>
    </submittedName>
</protein>
<organism evidence="1 2">
    <name type="scientific">Dioscorea alata</name>
    <name type="common">Purple yam</name>
    <dbReference type="NCBI Taxonomy" id="55571"/>
    <lineage>
        <taxon>Eukaryota</taxon>
        <taxon>Viridiplantae</taxon>
        <taxon>Streptophyta</taxon>
        <taxon>Embryophyta</taxon>
        <taxon>Tracheophyta</taxon>
        <taxon>Spermatophyta</taxon>
        <taxon>Magnoliopsida</taxon>
        <taxon>Liliopsida</taxon>
        <taxon>Dioscoreales</taxon>
        <taxon>Dioscoreaceae</taxon>
        <taxon>Dioscorea</taxon>
    </lineage>
</organism>
<evidence type="ECO:0000313" key="2">
    <source>
        <dbReference type="Proteomes" id="UP000827976"/>
    </source>
</evidence>
<dbReference type="Proteomes" id="UP000827976">
    <property type="component" value="Chromosome 20"/>
</dbReference>
<reference evidence="2" key="1">
    <citation type="journal article" date="2022" name="Nat. Commun.">
        <title>Chromosome evolution and the genetic basis of agronomically important traits in greater yam.</title>
        <authorList>
            <person name="Bredeson J.V."/>
            <person name="Lyons J.B."/>
            <person name="Oniyinde I.O."/>
            <person name="Okereke N.R."/>
            <person name="Kolade O."/>
            <person name="Nnabue I."/>
            <person name="Nwadili C.O."/>
            <person name="Hribova E."/>
            <person name="Parker M."/>
            <person name="Nwogha J."/>
            <person name="Shu S."/>
            <person name="Carlson J."/>
            <person name="Kariba R."/>
            <person name="Muthemba S."/>
            <person name="Knop K."/>
            <person name="Barton G.J."/>
            <person name="Sherwood A.V."/>
            <person name="Lopez-Montes A."/>
            <person name="Asiedu R."/>
            <person name="Jamnadass R."/>
            <person name="Muchugi A."/>
            <person name="Goodstein D."/>
            <person name="Egesi C.N."/>
            <person name="Featherston J."/>
            <person name="Asfaw A."/>
            <person name="Simpson G.G."/>
            <person name="Dolezel J."/>
            <person name="Hendre P.S."/>
            <person name="Van Deynze A."/>
            <person name="Kumar P.L."/>
            <person name="Obidiegwu J.E."/>
            <person name="Bhattacharjee R."/>
            <person name="Rokhsar D.S."/>
        </authorList>
    </citation>
    <scope>NUCLEOTIDE SEQUENCE [LARGE SCALE GENOMIC DNA]</scope>
    <source>
        <strain evidence="2">cv. TDa95/00328</strain>
    </source>
</reference>
<name>A0ACB7TUK6_DIOAL</name>
<comment type="caution">
    <text evidence="1">The sequence shown here is derived from an EMBL/GenBank/DDBJ whole genome shotgun (WGS) entry which is preliminary data.</text>
</comment>
<accession>A0ACB7TUK6</accession>
<dbReference type="EMBL" id="CM037030">
    <property type="protein sequence ID" value="KAH7651584.1"/>
    <property type="molecule type" value="Genomic_DNA"/>
</dbReference>
<evidence type="ECO:0000313" key="1">
    <source>
        <dbReference type="EMBL" id="KAH7651584.1"/>
    </source>
</evidence>
<sequence>MLHRSKIIIPNIKGQISKQPTRLLSSQKSSKAPMSNIISQNVLLSECLSKGNLIHARELFDRMPHRTVVSWNAMISGCSKCGRTQEALVMAKHMHSCYLTLNETTFVSVLSACSRIGNEEFGKQIHSIILKSGSEDFELVGSALLNFYTSCFCIDDACCLFNLLHCRNSLLWSLMLVGFVRCNMMTDAMNLFERMPIRDVVSWTSLMSGYSRSGEECGKALELFLWMRARGEALANEFTYDCILRVCGKLGALDYGKCVHGCLMKCGFELDQSVCGALIEFYCNCDAVEDAMRVSNQLNSPCLSASNTLIASLVSAGRIENAELVFNQMIERNSVTYNLMIKGYAQEGRIADSKSLFAEMPCKNIVSLNTMISVCHQNGDLDEAVNIFNYIKHEKNTVTWNSMISGYIRDDQNTEALKLYAAMRRLSVECSRSTFSALFRACASIGTLQQGRMLHAHLSKTPFESNTYVGTSLVDMYAKCGSITDARTSFNSIDSPNIASWTALINALAHSGHATEAILMFVQMIKKGIDPNVVTFVGLILACGHAGMVNEGMNFFNSMQKNYNLMPTLEHYACMVDLLGRSGLVREAQKFITEMPVETDTAIWGALLNACWFCMDLEVGEKVAERMLSFDSKNITAFVVMSNIYAKLGKWQEVMKMRKRLRELNVRKIPGCSWIEVKEIVHVFCVEDRNHPQRDEIYDVLDELIANVSSFIDSDTGFHCYREDLFLIS</sequence>
<proteinExistence type="predicted"/>
<keyword evidence="2" id="KW-1185">Reference proteome</keyword>